<evidence type="ECO:0000256" key="1">
    <source>
        <dbReference type="ARBA" id="ARBA00023015"/>
    </source>
</evidence>
<evidence type="ECO:0000256" key="3">
    <source>
        <dbReference type="ARBA" id="ARBA00023163"/>
    </source>
</evidence>
<dbReference type="EMBL" id="CP133720">
    <property type="protein sequence ID" value="WMW79605.1"/>
    <property type="molecule type" value="Genomic_DNA"/>
</dbReference>
<dbReference type="InterPro" id="IPR008920">
    <property type="entry name" value="TF_FadR/GntR_C"/>
</dbReference>
<evidence type="ECO:0000256" key="4">
    <source>
        <dbReference type="SAM" id="MobiDB-lite"/>
    </source>
</evidence>
<dbReference type="PRINTS" id="PR00035">
    <property type="entry name" value="HTHGNTR"/>
</dbReference>
<dbReference type="CDD" id="cd07377">
    <property type="entry name" value="WHTH_GntR"/>
    <property type="match status" value="1"/>
</dbReference>
<sequence length="251" mass="27988">MTQFDAMTLPPRSKPRNLAAAVVEHITESIRKGELKTGEKLPTESEIMQIYGVSRTVVREAISQMKASGFVETRHGIGTFVLAPPKSGMGIPHESMVTLRDVLDILEIRISLETEAAWYAATRRSEEQIQTLAQVLAQMQSAADDQQHSVDADVQFHLLIAQATGNSYFVELLSQLGRTIIPRARINTALIAEDDPLAYLQRVRHEHEAIYQAILRKDAEAARAAMRTHLSNSRERLRRAQELLGPEGKSV</sequence>
<dbReference type="Gene3D" id="1.20.120.530">
    <property type="entry name" value="GntR ligand-binding domain-like"/>
    <property type="match status" value="1"/>
</dbReference>
<dbReference type="SUPFAM" id="SSF48008">
    <property type="entry name" value="GntR ligand-binding domain-like"/>
    <property type="match status" value="1"/>
</dbReference>
<dbReference type="InterPro" id="IPR011711">
    <property type="entry name" value="GntR_C"/>
</dbReference>
<dbReference type="InterPro" id="IPR000524">
    <property type="entry name" value="Tscrpt_reg_HTH_GntR"/>
</dbReference>
<dbReference type="PANTHER" id="PTHR43537:SF5">
    <property type="entry name" value="UXU OPERON TRANSCRIPTIONAL REGULATOR"/>
    <property type="match status" value="1"/>
</dbReference>
<dbReference type="PROSITE" id="PS50949">
    <property type="entry name" value="HTH_GNTR"/>
    <property type="match status" value="1"/>
</dbReference>
<keyword evidence="1" id="KW-0805">Transcription regulation</keyword>
<protein>
    <submittedName>
        <fullName evidence="6">FadR/GntR family transcriptional regulator</fullName>
    </submittedName>
</protein>
<evidence type="ECO:0000259" key="5">
    <source>
        <dbReference type="PROSITE" id="PS50949"/>
    </source>
</evidence>
<dbReference type="InterPro" id="IPR036390">
    <property type="entry name" value="WH_DNA-bd_sf"/>
</dbReference>
<keyword evidence="2" id="KW-0238">DNA-binding</keyword>
<dbReference type="Gene3D" id="1.10.10.10">
    <property type="entry name" value="Winged helix-like DNA-binding domain superfamily/Winged helix DNA-binding domain"/>
    <property type="match status" value="1"/>
</dbReference>
<feature type="domain" description="HTH gntR-type" evidence="5">
    <location>
        <begin position="16"/>
        <end position="84"/>
    </location>
</feature>
<feature type="region of interest" description="Disordered" evidence="4">
    <location>
        <begin position="230"/>
        <end position="251"/>
    </location>
</feature>
<keyword evidence="3" id="KW-0804">Transcription</keyword>
<proteinExistence type="predicted"/>
<dbReference type="InterPro" id="IPR036388">
    <property type="entry name" value="WH-like_DNA-bd_sf"/>
</dbReference>
<gene>
    <name evidence="6" type="ORF">RF679_13215</name>
</gene>
<dbReference type="Proteomes" id="UP001181355">
    <property type="component" value="Chromosome"/>
</dbReference>
<keyword evidence="7" id="KW-1185">Reference proteome</keyword>
<reference evidence="6" key="1">
    <citation type="submission" date="2023-09" db="EMBL/GenBank/DDBJ databases">
        <title>Undibacterium sp. 20NA77.5 isolated from freshwater.</title>
        <authorList>
            <person name="Le V."/>
            <person name="Ko S.-R."/>
            <person name="Ahn C.-Y."/>
            <person name="Oh H.-M."/>
        </authorList>
    </citation>
    <scope>NUCLEOTIDE SEQUENCE</scope>
    <source>
        <strain evidence="6">20NA77.5</strain>
    </source>
</reference>
<dbReference type="Pfam" id="PF07729">
    <property type="entry name" value="FCD"/>
    <property type="match status" value="1"/>
</dbReference>
<dbReference type="Pfam" id="PF00392">
    <property type="entry name" value="GntR"/>
    <property type="match status" value="1"/>
</dbReference>
<name>A0ABY9RG45_9BURK</name>
<evidence type="ECO:0000313" key="7">
    <source>
        <dbReference type="Proteomes" id="UP001181355"/>
    </source>
</evidence>
<dbReference type="SMART" id="SM00895">
    <property type="entry name" value="FCD"/>
    <property type="match status" value="1"/>
</dbReference>
<evidence type="ECO:0000313" key="6">
    <source>
        <dbReference type="EMBL" id="WMW79605.1"/>
    </source>
</evidence>
<evidence type="ECO:0000256" key="2">
    <source>
        <dbReference type="ARBA" id="ARBA00023125"/>
    </source>
</evidence>
<accession>A0ABY9RG45</accession>
<dbReference type="PANTHER" id="PTHR43537">
    <property type="entry name" value="TRANSCRIPTIONAL REGULATOR, GNTR FAMILY"/>
    <property type="match status" value="1"/>
</dbReference>
<dbReference type="RefSeq" id="WP_309481100.1">
    <property type="nucleotide sequence ID" value="NZ_CP133720.1"/>
</dbReference>
<dbReference type="SMART" id="SM00345">
    <property type="entry name" value="HTH_GNTR"/>
    <property type="match status" value="1"/>
</dbReference>
<feature type="compositionally biased region" description="Basic and acidic residues" evidence="4">
    <location>
        <begin position="232"/>
        <end position="241"/>
    </location>
</feature>
<organism evidence="6 7">
    <name type="scientific">Undibacterium cyanobacteriorum</name>
    <dbReference type="NCBI Taxonomy" id="3073561"/>
    <lineage>
        <taxon>Bacteria</taxon>
        <taxon>Pseudomonadati</taxon>
        <taxon>Pseudomonadota</taxon>
        <taxon>Betaproteobacteria</taxon>
        <taxon>Burkholderiales</taxon>
        <taxon>Oxalobacteraceae</taxon>
        <taxon>Undibacterium</taxon>
    </lineage>
</organism>
<dbReference type="SUPFAM" id="SSF46785">
    <property type="entry name" value="Winged helix' DNA-binding domain"/>
    <property type="match status" value="1"/>
</dbReference>